<keyword evidence="3" id="KW-1185">Reference proteome</keyword>
<evidence type="ECO:0000256" key="1">
    <source>
        <dbReference type="SAM" id="Phobius"/>
    </source>
</evidence>
<dbReference type="InParanoid" id="A7SDQ7"/>
<keyword evidence="1" id="KW-0472">Membrane</keyword>
<dbReference type="AlphaFoldDB" id="A7SDQ7"/>
<feature type="transmembrane region" description="Helical" evidence="1">
    <location>
        <begin position="133"/>
        <end position="154"/>
    </location>
</feature>
<feature type="transmembrane region" description="Helical" evidence="1">
    <location>
        <begin position="103"/>
        <end position="121"/>
    </location>
</feature>
<sequence length="350" mass="39734">MGCRPGANPDLFTPVYVNRRYVLYEMNITSSRYGTFEASLERRASEIHSIDEQGFDGDAVSEINFSGSFVQSQDPIVKRQDLLIQNRLPLLYRSILVWLEDKGNLGILITLHIAIIGVFMLTLTAKKTVWRVIAQNLVSCGILGMAGGMTNWLALKFIFIRIPGVYGSGVFENCSDEIIKTFRRIVINIFLEQSFLEHFIEQKLPQLMVAINIEGQLRHVLESQTVELMINRELHALSISAEGQLLSMAGIRTSALRPLLRPMLMEMMADIIPEKLENLYTSEKRNTAVLLRQEITRYLDRRRSEQHTKEVSHFVKLILYKHLSWLVILGCGAGVLMGVISQITQVGKLI</sequence>
<dbReference type="HOGENOM" id="CLU_792990_0_0_1"/>
<dbReference type="EMBL" id="DS469632">
    <property type="protein sequence ID" value="EDO38152.1"/>
    <property type="molecule type" value="Genomic_DNA"/>
</dbReference>
<protein>
    <submittedName>
        <fullName evidence="2">Uncharacterized protein</fullName>
    </submittedName>
</protein>
<keyword evidence="1" id="KW-1133">Transmembrane helix</keyword>
<accession>A7SDQ7</accession>
<dbReference type="PhylomeDB" id="A7SDQ7"/>
<organism evidence="2 3">
    <name type="scientific">Nematostella vectensis</name>
    <name type="common">Starlet sea anemone</name>
    <dbReference type="NCBI Taxonomy" id="45351"/>
    <lineage>
        <taxon>Eukaryota</taxon>
        <taxon>Metazoa</taxon>
        <taxon>Cnidaria</taxon>
        <taxon>Anthozoa</taxon>
        <taxon>Hexacorallia</taxon>
        <taxon>Actiniaria</taxon>
        <taxon>Edwardsiidae</taxon>
        <taxon>Nematostella</taxon>
    </lineage>
</organism>
<dbReference type="PANTHER" id="PTHR38568">
    <property type="entry name" value="DUF445 DOMAIN-CONTAINING PROTEIN-RELATED"/>
    <property type="match status" value="1"/>
</dbReference>
<reference evidence="2 3" key="1">
    <citation type="journal article" date="2007" name="Science">
        <title>Sea anemone genome reveals ancestral eumetazoan gene repertoire and genomic organization.</title>
        <authorList>
            <person name="Putnam N.H."/>
            <person name="Srivastava M."/>
            <person name="Hellsten U."/>
            <person name="Dirks B."/>
            <person name="Chapman J."/>
            <person name="Salamov A."/>
            <person name="Terry A."/>
            <person name="Shapiro H."/>
            <person name="Lindquist E."/>
            <person name="Kapitonov V.V."/>
            <person name="Jurka J."/>
            <person name="Genikhovich G."/>
            <person name="Grigoriev I.V."/>
            <person name="Lucas S.M."/>
            <person name="Steele R.E."/>
            <person name="Finnerty J.R."/>
            <person name="Technau U."/>
            <person name="Martindale M.Q."/>
            <person name="Rokhsar D.S."/>
        </authorList>
    </citation>
    <scope>NUCLEOTIDE SEQUENCE [LARGE SCALE GENOMIC DNA]</scope>
    <source>
        <strain evidence="3">CH2 X CH6</strain>
    </source>
</reference>
<dbReference type="OMA" id="LAVHMLF"/>
<keyword evidence="1" id="KW-0812">Transmembrane</keyword>
<dbReference type="PANTHER" id="PTHR38568:SF2">
    <property type="entry name" value="DUF445 DOMAIN-CONTAINING PROTEIN"/>
    <property type="match status" value="1"/>
</dbReference>
<gene>
    <name evidence="2" type="ORF">NEMVEDRAFT_v1g244548</name>
</gene>
<dbReference type="eggNOG" id="ENOG502S31I">
    <property type="taxonomic scope" value="Eukaryota"/>
</dbReference>
<evidence type="ECO:0000313" key="3">
    <source>
        <dbReference type="Proteomes" id="UP000001593"/>
    </source>
</evidence>
<dbReference type="Proteomes" id="UP000001593">
    <property type="component" value="Unassembled WGS sequence"/>
</dbReference>
<feature type="transmembrane region" description="Helical" evidence="1">
    <location>
        <begin position="323"/>
        <end position="344"/>
    </location>
</feature>
<proteinExistence type="predicted"/>
<name>A7SDQ7_NEMVE</name>
<evidence type="ECO:0000313" key="2">
    <source>
        <dbReference type="EMBL" id="EDO38152.1"/>
    </source>
</evidence>